<dbReference type="Proteomes" id="UP000031526">
    <property type="component" value="Chromosome"/>
</dbReference>
<keyword evidence="1" id="KW-1133">Transmembrane helix</keyword>
<dbReference type="OrthoDB" id="3872634at2"/>
<sequence length="174" mass="18541">MSGLVNALVIVAVAALVIVRQFRARRIDADRRWWLVPLILAVLALRGPGLLDSRHPTESALLLAVELLIGLVTGAGWAWTTRIWTAADGTVWSRSTTASVGVWIAGIAVRVGLFALGTWLGVHQESSALLLSLAGTLALRSWILVLRARSFTSVGRPATAYGDGMPAPAGKERV</sequence>
<evidence type="ECO:0000313" key="2">
    <source>
        <dbReference type="EMBL" id="AJE42906.1"/>
    </source>
</evidence>
<name>A0A0B5DQR4_9ACTN</name>
<protein>
    <submittedName>
        <fullName evidence="3">DUF1453 family protein</fullName>
    </submittedName>
    <submittedName>
        <fullName evidence="2">Membrane protein</fullName>
    </submittedName>
</protein>
<dbReference type="AlphaFoldDB" id="A0A0B5DQR4"/>
<reference evidence="2 4" key="2">
    <citation type="journal article" date="2016" name="Appl. Microbiol. Biotechnol.">
        <title>Exploiting the genome sequence of Streptomyces nodosus for enhanced antibiotic production.</title>
        <authorList>
            <person name="Sweeney P."/>
            <person name="Murphy C.D."/>
            <person name="Caffrey P."/>
        </authorList>
    </citation>
    <scope>NUCLEOTIDE SEQUENCE [LARGE SCALE GENOMIC DNA]</scope>
    <source>
        <strain evidence="2 4">ATCC 14899</strain>
    </source>
</reference>
<dbReference type="STRING" id="40318.SNOD_24820"/>
<reference evidence="3 5" key="3">
    <citation type="submission" date="2017-09" db="EMBL/GenBank/DDBJ databases">
        <title>Streptomyces genome completion.</title>
        <authorList>
            <person name="Lee N."/>
            <person name="Cho B.-K."/>
        </authorList>
    </citation>
    <scope>NUCLEOTIDE SEQUENCE [LARGE SCALE GENOMIC DNA]</scope>
    <source>
        <strain evidence="3 5">ATCC 14899</strain>
    </source>
</reference>
<evidence type="ECO:0000313" key="5">
    <source>
        <dbReference type="Proteomes" id="UP000325763"/>
    </source>
</evidence>
<dbReference type="EMBL" id="CP023747">
    <property type="protein sequence ID" value="QEV41406.1"/>
    <property type="molecule type" value="Genomic_DNA"/>
</dbReference>
<keyword evidence="4" id="KW-1185">Reference proteome</keyword>
<dbReference type="KEGG" id="snq:CP978_25155"/>
<feature type="transmembrane region" description="Helical" evidence="1">
    <location>
        <begin position="128"/>
        <end position="146"/>
    </location>
</feature>
<dbReference type="HOGENOM" id="CLU_1539167_0_0_11"/>
<dbReference type="RefSeq" id="WP_043444541.1">
    <property type="nucleotide sequence ID" value="NZ_CP009313.1"/>
</dbReference>
<organism evidence="2 4">
    <name type="scientific">Streptomyces nodosus</name>
    <dbReference type="NCBI Taxonomy" id="40318"/>
    <lineage>
        <taxon>Bacteria</taxon>
        <taxon>Bacillati</taxon>
        <taxon>Actinomycetota</taxon>
        <taxon>Actinomycetes</taxon>
        <taxon>Kitasatosporales</taxon>
        <taxon>Streptomycetaceae</taxon>
        <taxon>Streptomyces</taxon>
    </lineage>
</organism>
<dbReference type="EMBL" id="CP009313">
    <property type="protein sequence ID" value="AJE42906.1"/>
    <property type="molecule type" value="Genomic_DNA"/>
</dbReference>
<evidence type="ECO:0000256" key="1">
    <source>
        <dbReference type="SAM" id="Phobius"/>
    </source>
</evidence>
<reference evidence="4" key="1">
    <citation type="submission" date="2014-09" db="EMBL/GenBank/DDBJ databases">
        <title>Sequence of the Streptomyces nodosus genome.</title>
        <authorList>
            <person name="Sweeney P."/>
            <person name="Stephens N."/>
            <person name="Murphy C."/>
            <person name="Caffrey P."/>
        </authorList>
    </citation>
    <scope>NUCLEOTIDE SEQUENCE [LARGE SCALE GENOMIC DNA]</scope>
    <source>
        <strain evidence="4">ATCC 14899</strain>
    </source>
</reference>
<gene>
    <name evidence="3" type="ORF">CP978_25155</name>
    <name evidence="2" type="ORF">SNOD_24820</name>
</gene>
<accession>A0A0B5DQR4</accession>
<feature type="transmembrane region" description="Helical" evidence="1">
    <location>
        <begin position="100"/>
        <end position="122"/>
    </location>
</feature>
<keyword evidence="1" id="KW-0812">Transmembrane</keyword>
<feature type="transmembrane region" description="Helical" evidence="1">
    <location>
        <begin position="34"/>
        <end position="51"/>
    </location>
</feature>
<feature type="transmembrane region" description="Helical" evidence="1">
    <location>
        <begin position="6"/>
        <end position="22"/>
    </location>
</feature>
<evidence type="ECO:0000313" key="4">
    <source>
        <dbReference type="Proteomes" id="UP000031526"/>
    </source>
</evidence>
<proteinExistence type="predicted"/>
<keyword evidence="1" id="KW-0472">Membrane</keyword>
<feature type="transmembrane region" description="Helical" evidence="1">
    <location>
        <begin position="57"/>
        <end position="79"/>
    </location>
</feature>
<dbReference type="Proteomes" id="UP000325763">
    <property type="component" value="Chromosome"/>
</dbReference>
<evidence type="ECO:0000313" key="3">
    <source>
        <dbReference type="EMBL" id="QEV41406.1"/>
    </source>
</evidence>